<protein>
    <submittedName>
        <fullName evidence="1">Uncharacterized protein</fullName>
    </submittedName>
</protein>
<dbReference type="EMBL" id="LN890972">
    <property type="protein sequence ID" value="CUS13539.1"/>
    <property type="molecule type" value="Genomic_DNA"/>
</dbReference>
<dbReference type="AlphaFoldDB" id="A0A292Q159"/>
<organism evidence="1 2">
    <name type="scientific">Tuber aestivum</name>
    <name type="common">summer truffle</name>
    <dbReference type="NCBI Taxonomy" id="59557"/>
    <lineage>
        <taxon>Eukaryota</taxon>
        <taxon>Fungi</taxon>
        <taxon>Dikarya</taxon>
        <taxon>Ascomycota</taxon>
        <taxon>Pezizomycotina</taxon>
        <taxon>Pezizomycetes</taxon>
        <taxon>Pezizales</taxon>
        <taxon>Tuberaceae</taxon>
        <taxon>Tuber</taxon>
    </lineage>
</organism>
<sequence length="150" mass="16200">MTVNASHTTHNHHYHFYNGAVIQSTPGGSNTASNQATQAQFFVMKIPEGTKAAKAIEAPKEKEAQKVKTPDCSWMFDKDSLYYVAPASSSTTAASPATSANKGPAKMNMAGFWDPRLWGKCAKAPGVASVRVVLFGLLYSGLQVSFFFVY</sequence>
<keyword evidence="2" id="KW-1185">Reference proteome</keyword>
<reference evidence="1" key="1">
    <citation type="submission" date="2015-10" db="EMBL/GenBank/DDBJ databases">
        <authorList>
            <person name="Regsiter A."/>
            <person name="william w."/>
        </authorList>
    </citation>
    <scope>NUCLEOTIDE SEQUENCE</scope>
    <source>
        <strain evidence="1">Montdore</strain>
    </source>
</reference>
<evidence type="ECO:0000313" key="2">
    <source>
        <dbReference type="Proteomes" id="UP001412239"/>
    </source>
</evidence>
<dbReference type="Proteomes" id="UP001412239">
    <property type="component" value="Unassembled WGS sequence"/>
</dbReference>
<evidence type="ECO:0000313" key="1">
    <source>
        <dbReference type="EMBL" id="CUS13539.1"/>
    </source>
</evidence>
<name>A0A292Q159_9PEZI</name>
<accession>A0A292Q159</accession>
<proteinExistence type="predicted"/>
<gene>
    <name evidence="1" type="ORF">GSTUAT00002477001</name>
</gene>